<comment type="subcellular location">
    <subcellularLocation>
        <location evidence="2">Membrane</location>
        <topology evidence="2">Single-pass type II membrane protein</topology>
    </subcellularLocation>
</comment>
<evidence type="ECO:0000256" key="22">
    <source>
        <dbReference type="ARBA" id="ARBA00059245"/>
    </source>
</evidence>
<dbReference type="GO" id="GO:0016263">
    <property type="term" value="F:glycoprotein-N-acetylgalactosamine 3-beta-galactosyltransferase activity"/>
    <property type="evidence" value="ECO:0007669"/>
    <property type="project" value="UniProtKB-EC"/>
</dbReference>
<dbReference type="Gene3D" id="3.90.550.50">
    <property type="match status" value="1"/>
</dbReference>
<evidence type="ECO:0000256" key="2">
    <source>
        <dbReference type="ARBA" id="ARBA00004606"/>
    </source>
</evidence>
<dbReference type="GO" id="GO:0000166">
    <property type="term" value="F:nucleotide binding"/>
    <property type="evidence" value="ECO:0007669"/>
    <property type="project" value="UniProtKB-KW"/>
</dbReference>
<evidence type="ECO:0000256" key="21">
    <source>
        <dbReference type="ARBA" id="ARBA00043065"/>
    </source>
</evidence>
<dbReference type="EMBL" id="JAVRJZ010000008">
    <property type="protein sequence ID" value="KAK2719741.1"/>
    <property type="molecule type" value="Genomic_DNA"/>
</dbReference>
<feature type="domain" description="Fringe-like glycosyltransferase" evidence="24">
    <location>
        <begin position="107"/>
        <end position="272"/>
    </location>
</feature>
<evidence type="ECO:0000256" key="13">
    <source>
        <dbReference type="ARBA" id="ARBA00022989"/>
    </source>
</evidence>
<evidence type="ECO:0000256" key="11">
    <source>
        <dbReference type="ARBA" id="ARBA00022741"/>
    </source>
</evidence>
<evidence type="ECO:0000256" key="14">
    <source>
        <dbReference type="ARBA" id="ARBA00023136"/>
    </source>
</evidence>
<dbReference type="PANTHER" id="PTHR23033">
    <property type="entry name" value="BETA1,3-GALACTOSYLTRANSFERASE"/>
    <property type="match status" value="1"/>
</dbReference>
<keyword evidence="7" id="KW-0328">Glycosyltransferase</keyword>
<evidence type="ECO:0000256" key="9">
    <source>
        <dbReference type="ARBA" id="ARBA00022692"/>
    </source>
</evidence>
<evidence type="ECO:0000256" key="1">
    <source>
        <dbReference type="ARBA" id="ARBA00001936"/>
    </source>
</evidence>
<keyword evidence="11" id="KW-0547">Nucleotide-binding</keyword>
<comment type="caution">
    <text evidence="25">The sequence shown here is derived from an EMBL/GenBank/DDBJ whole genome shotgun (WGS) entry which is preliminary data.</text>
</comment>
<evidence type="ECO:0000313" key="26">
    <source>
        <dbReference type="Proteomes" id="UP001187531"/>
    </source>
</evidence>
<proteinExistence type="inferred from homology"/>
<dbReference type="GO" id="GO:0030145">
    <property type="term" value="F:manganese ion binding"/>
    <property type="evidence" value="ECO:0007669"/>
    <property type="project" value="UniProtKB-ARBA"/>
</dbReference>
<evidence type="ECO:0000259" key="24">
    <source>
        <dbReference type="Pfam" id="PF02434"/>
    </source>
</evidence>
<feature type="compositionally biased region" description="Basic and acidic residues" evidence="23">
    <location>
        <begin position="504"/>
        <end position="539"/>
    </location>
</feature>
<dbReference type="EC" id="2.4.1.122" evidence="6"/>
<evidence type="ECO:0000256" key="18">
    <source>
        <dbReference type="ARBA" id="ARBA00040898"/>
    </source>
</evidence>
<keyword evidence="9" id="KW-0812">Transmembrane</keyword>
<comment type="function">
    <text evidence="22">Glycosyltransferase that generates the core 1 O-glycan Gal-beta1-3GalNAc-alpha1-Ser/Thr (T antigen), which is a precursor for many extended O-glycans in glycoproteins.</text>
</comment>
<dbReference type="EMBL" id="JAVRJZ010000008">
    <property type="protein sequence ID" value="KAK2719740.1"/>
    <property type="molecule type" value="Genomic_DNA"/>
</dbReference>
<dbReference type="AlphaFoldDB" id="A0AA88HX34"/>
<evidence type="ECO:0000256" key="12">
    <source>
        <dbReference type="ARBA" id="ARBA00022968"/>
    </source>
</evidence>
<keyword evidence="17" id="KW-0464">Manganese</keyword>
<evidence type="ECO:0000256" key="6">
    <source>
        <dbReference type="ARBA" id="ARBA00012557"/>
    </source>
</evidence>
<dbReference type="PANTHER" id="PTHR23033:SF14">
    <property type="entry name" value="GLYCOPROTEIN-N-ACETYLGALACTOSAMINE 3-BETA-GALACTOSYLTRANSFERASE 1-RELATED"/>
    <property type="match status" value="1"/>
</dbReference>
<evidence type="ECO:0000256" key="15">
    <source>
        <dbReference type="ARBA" id="ARBA00023157"/>
    </source>
</evidence>
<keyword evidence="8" id="KW-0808">Transferase</keyword>
<dbReference type="FunFam" id="3.90.550.50:FF:000017">
    <property type="entry name" value="Glycoprotein-N-acetylgalactosamine 3-beta-galactosyltransferase 1"/>
    <property type="match status" value="1"/>
</dbReference>
<keyword evidence="14" id="KW-0472">Membrane</keyword>
<organism evidence="25 26">
    <name type="scientific">Artemia franciscana</name>
    <name type="common">Brine shrimp</name>
    <name type="synonym">Artemia sanfranciscana</name>
    <dbReference type="NCBI Taxonomy" id="6661"/>
    <lineage>
        <taxon>Eukaryota</taxon>
        <taxon>Metazoa</taxon>
        <taxon>Ecdysozoa</taxon>
        <taxon>Arthropoda</taxon>
        <taxon>Crustacea</taxon>
        <taxon>Branchiopoda</taxon>
        <taxon>Anostraca</taxon>
        <taxon>Artemiidae</taxon>
        <taxon>Artemia</taxon>
    </lineage>
</organism>
<evidence type="ECO:0000256" key="23">
    <source>
        <dbReference type="SAM" id="MobiDB-lite"/>
    </source>
</evidence>
<feature type="region of interest" description="Disordered" evidence="23">
    <location>
        <begin position="382"/>
        <end position="539"/>
    </location>
</feature>
<comment type="cofactor">
    <cofactor evidence="1">
        <name>Mn(2+)</name>
        <dbReference type="ChEBI" id="CHEBI:29035"/>
    </cofactor>
</comment>
<dbReference type="Pfam" id="PF02434">
    <property type="entry name" value="Fringe"/>
    <property type="match status" value="1"/>
</dbReference>
<dbReference type="InterPro" id="IPR003378">
    <property type="entry name" value="Fringe-like_glycosylTrfase"/>
</dbReference>
<evidence type="ECO:0000256" key="3">
    <source>
        <dbReference type="ARBA" id="ARBA00004922"/>
    </source>
</evidence>
<keyword evidence="13" id="KW-1133">Transmembrane helix</keyword>
<feature type="compositionally biased region" description="Basic and acidic residues" evidence="23">
    <location>
        <begin position="382"/>
        <end position="496"/>
    </location>
</feature>
<evidence type="ECO:0000256" key="7">
    <source>
        <dbReference type="ARBA" id="ARBA00022676"/>
    </source>
</evidence>
<comment type="similarity">
    <text evidence="4">Belongs to the glycosyltransferase 31 family. Beta3-Gal-T subfamily.</text>
</comment>
<dbReference type="GO" id="GO:0016020">
    <property type="term" value="C:membrane"/>
    <property type="evidence" value="ECO:0007669"/>
    <property type="project" value="UniProtKB-SubCell"/>
</dbReference>
<evidence type="ECO:0000256" key="5">
    <source>
        <dbReference type="ARBA" id="ARBA00011748"/>
    </source>
</evidence>
<accession>A0AA88HX34</accession>
<name>A0AA88HX34_ARTSF</name>
<evidence type="ECO:0000256" key="17">
    <source>
        <dbReference type="ARBA" id="ARBA00023211"/>
    </source>
</evidence>
<evidence type="ECO:0000256" key="19">
    <source>
        <dbReference type="ARBA" id="ARBA00041226"/>
    </source>
</evidence>
<evidence type="ECO:0000256" key="16">
    <source>
        <dbReference type="ARBA" id="ARBA00023180"/>
    </source>
</evidence>
<evidence type="ECO:0000256" key="8">
    <source>
        <dbReference type="ARBA" id="ARBA00022679"/>
    </source>
</evidence>
<protein>
    <recommendedName>
        <fullName evidence="18">Glycoprotein-N-acetylgalactosamine 3-beta-galactosyltransferase 1</fullName>
        <ecNumber evidence="6">2.4.1.122</ecNumber>
    </recommendedName>
    <alternativeName>
        <fullName evidence="20">Core 1 O-glycan T-synthase</fullName>
    </alternativeName>
    <alternativeName>
        <fullName evidence="21">Core 1 UDP-galactose:N-acetylgalactosamine-alpha-R beta 1,3-galactosyltransferase 1</fullName>
    </alternativeName>
    <alternativeName>
        <fullName evidence="19">Core 1 beta1,3-galactosyltransferase 1</fullName>
    </alternativeName>
</protein>
<sequence length="539" mass="63201">MSPLRRIPLFRNSRLRPFLASLATGALFGFMFSFYVVGVSRRYNLVQKEDKESFSEVPTGKSGSYPVFTLAPGFEQTNQTGREWSRYQPDVSVASDLYQKVRLLCWVLTGAENHEKKAKHIKATWGKRCNILLFMSSKQDDSLPTVPIPMGEGRQKLWGKTKEAFKYIYENYMDKADWFFKADDDTFAIPENARYFLSRYDTNEPMWFGCRFSMHVKGGYMSGGAGYILSKEAVKRFVTISLKNITICKADDHTGAEDAELGKCLKNVGVSAKDSRDEYGRDRFFPFHPSHHVTPGNMSKDYWYWNSQYYKSKQGEGCCSDTAISFHYVSPNDLYVLNYLVYGVKPYGIGLPHYPKGWTPPPPPDEEGTAKPWIGAKKEYEERLKSDPEFKKVEEEKERKAKEKRQKEEQEKIRKEEEDKKKHDQQRLTDEAKKKEDENNKKEEEKKKKEEENKKKEEEKQKLEEEKNEKKKEGEENKKSEENKKKEQDTKKKKGEDETEINEEERKKQDKEKKVKNEERNKEKILKEEKMTNNDKKNK</sequence>
<evidence type="ECO:0000256" key="20">
    <source>
        <dbReference type="ARBA" id="ARBA00042009"/>
    </source>
</evidence>
<keyword evidence="12" id="KW-0735">Signal-anchor</keyword>
<evidence type="ECO:0000256" key="4">
    <source>
        <dbReference type="ARBA" id="ARBA00006462"/>
    </source>
</evidence>
<dbReference type="Proteomes" id="UP001187531">
    <property type="component" value="Unassembled WGS sequence"/>
</dbReference>
<evidence type="ECO:0000313" key="25">
    <source>
        <dbReference type="EMBL" id="KAK2719740.1"/>
    </source>
</evidence>
<keyword evidence="26" id="KW-1185">Reference proteome</keyword>
<keyword evidence="15" id="KW-1015">Disulfide bond</keyword>
<keyword evidence="10" id="KW-0479">Metal-binding</keyword>
<reference evidence="25" key="1">
    <citation type="submission" date="2023-07" db="EMBL/GenBank/DDBJ databases">
        <title>Chromosome-level genome assembly of Artemia franciscana.</title>
        <authorList>
            <person name="Jo E."/>
        </authorList>
    </citation>
    <scope>NUCLEOTIDE SEQUENCE</scope>
    <source>
        <tissue evidence="25">Whole body</tissue>
    </source>
</reference>
<gene>
    <name evidence="25" type="ORF">QYM36_005273</name>
</gene>
<comment type="pathway">
    <text evidence="3">Protein modification; protein glycosylation.</text>
</comment>
<dbReference type="InterPro" id="IPR026050">
    <property type="entry name" value="C1GALT1/C1GALT1_chp1"/>
</dbReference>
<evidence type="ECO:0000256" key="10">
    <source>
        <dbReference type="ARBA" id="ARBA00022723"/>
    </source>
</evidence>
<keyword evidence="16" id="KW-0325">Glycoprotein</keyword>
<comment type="subunit">
    <text evidence="5">Homodimer; disulfide-linked.</text>
</comment>